<accession>A0A098VR59</accession>
<dbReference type="EMBL" id="JMKJ01000299">
    <property type="protein sequence ID" value="KGG51405.1"/>
    <property type="molecule type" value="Genomic_DNA"/>
</dbReference>
<reference evidence="7 8" key="1">
    <citation type="submission" date="2014-04" db="EMBL/GenBank/DDBJ databases">
        <title>A new species of microsporidia sheds light on the evolution of extreme parasitism.</title>
        <authorList>
            <person name="Haag K.L."/>
            <person name="James T.Y."/>
            <person name="Larsson R."/>
            <person name="Schaer T.M."/>
            <person name="Refardt D."/>
            <person name="Pombert J.-F."/>
            <person name="Ebert D."/>
        </authorList>
    </citation>
    <scope>NUCLEOTIDE SEQUENCE [LARGE SCALE GENOMIC DNA]</scope>
    <source>
        <strain evidence="7 8">UGP3</strain>
        <tissue evidence="7">Spores</tissue>
    </source>
</reference>
<dbReference type="InterPro" id="IPR019775">
    <property type="entry name" value="WD40_repeat_CS"/>
</dbReference>
<dbReference type="GO" id="GO:0032040">
    <property type="term" value="C:small-subunit processome"/>
    <property type="evidence" value="ECO:0007669"/>
    <property type="project" value="InterPro"/>
</dbReference>
<proteinExistence type="predicted"/>
<evidence type="ECO:0000256" key="2">
    <source>
        <dbReference type="ARBA" id="ARBA00022574"/>
    </source>
</evidence>
<keyword evidence="4" id="KW-0539">Nucleus</keyword>
<feature type="domain" description="U3 small nucleolar RNA-associated protein 13 C-terminal" evidence="6">
    <location>
        <begin position="697"/>
        <end position="817"/>
    </location>
</feature>
<evidence type="ECO:0000256" key="3">
    <source>
        <dbReference type="ARBA" id="ARBA00022737"/>
    </source>
</evidence>
<dbReference type="PROSITE" id="PS50294">
    <property type="entry name" value="WD_REPEATS_REGION"/>
    <property type="match status" value="1"/>
</dbReference>
<dbReference type="InterPro" id="IPR020472">
    <property type="entry name" value="WD40_PAC1"/>
</dbReference>
<sequence>MHFSTKPLELLPRFYSGSGPSALSPDGSILYSCSLSTENVPKIHATLIHEGVDSVSSFTIEPNAYADGAESDDVPIAMAAADGLLFISFRISNMLNVYKVSSDQNISVSLHQSMVPHSNNNPVIGMLLVRQDLLLTSSTDKTIRLWHVSSGTLTLVNSIRPDSVSVGMDCLSNGEILATISVEGAIRLWSLSTCKPITAPLVSSEVAGDSIAGSACFAVKFFVVAYRSGILVIWDLMSKSIVRKLGLPSSLVQNEITTVASTSHQSREAWIGTSSLGIFRLTSDLQLVSSQELSIRCNKLLFIKKKMEAEVNCSNVETQNGICSDAQLKRLRAVALGLPTLPLISVFDLEDYEKTPILAMTTIGDPGEVTDLASVGNCFIFASDSGALVGIREGKGWPILSSKIEDSPILSLSQGINGRIVSGSKNGTISLWRVHDKSQQPIGGTLQISLQDSVNVGKNVAISGVALTPNDNIFSIGSDGMIRQWSIESTKITSDSAILGHAGATITSIAACKHMGSNLLITGSQDKEAKVWDASGVCPVLKHTLTGHTRSIWSVAIGANTLRAAVAFTASADMTIRVWNADTGAALSVLGGPSVDGSHTGSILRVAIFPPFGDQDESTHIASCGADGLAKVWNWRSRACESTIETKEFCSQKLWSLLIHPQDGRSILAGPGLIFSEISAEVGAREHTARTIQMEAEQALRNAISLGAIDDAVRLALENSQPLRLLALLRQCPNAIDPLIKTLPLERQKKLLGWTSEWITARPSDAALCQHLLALMLNQFPPALLLEEEKKISSMLPYCKRLWERFDDGLISLGALDALLCSMTAGLQ</sequence>
<comment type="caution">
    <text evidence="7">The sequence shown here is derived from an EMBL/GenBank/DDBJ whole genome shotgun (WGS) entry which is preliminary data.</text>
</comment>
<dbReference type="InterPro" id="IPR001680">
    <property type="entry name" value="WD40_rpt"/>
</dbReference>
<comment type="subcellular location">
    <subcellularLocation>
        <location evidence="1">Nucleus</location>
        <location evidence="1">Nucleolus</location>
    </subcellularLocation>
</comment>
<dbReference type="HOGENOM" id="CLU_342267_0_0_1"/>
<dbReference type="Pfam" id="PF00400">
    <property type="entry name" value="WD40"/>
    <property type="match status" value="4"/>
</dbReference>
<gene>
    <name evidence="7" type="ORF">DI09_36p160</name>
</gene>
<dbReference type="Pfam" id="PF08625">
    <property type="entry name" value="Utp13"/>
    <property type="match status" value="1"/>
</dbReference>
<dbReference type="PANTHER" id="PTHR19854">
    <property type="entry name" value="TRANSDUCIN BETA-LIKE 3"/>
    <property type="match status" value="1"/>
</dbReference>
<dbReference type="SMART" id="SM00320">
    <property type="entry name" value="WD40"/>
    <property type="match status" value="7"/>
</dbReference>
<keyword evidence="2 5" id="KW-0853">WD repeat</keyword>
<dbReference type="VEuPathDB" id="MicrosporidiaDB:DI09_36p160"/>
<evidence type="ECO:0000313" key="8">
    <source>
        <dbReference type="Proteomes" id="UP000029725"/>
    </source>
</evidence>
<evidence type="ECO:0000259" key="6">
    <source>
        <dbReference type="Pfam" id="PF08625"/>
    </source>
</evidence>
<dbReference type="PROSITE" id="PS50082">
    <property type="entry name" value="WD_REPEATS_2"/>
    <property type="match status" value="2"/>
</dbReference>
<keyword evidence="3" id="KW-0677">Repeat</keyword>
<dbReference type="InterPro" id="IPR013934">
    <property type="entry name" value="Utp13_C"/>
</dbReference>
<evidence type="ECO:0000256" key="4">
    <source>
        <dbReference type="ARBA" id="ARBA00023242"/>
    </source>
</evidence>
<keyword evidence="8" id="KW-1185">Reference proteome</keyword>
<dbReference type="PROSITE" id="PS00678">
    <property type="entry name" value="WD_REPEATS_1"/>
    <property type="match status" value="1"/>
</dbReference>
<dbReference type="InterPro" id="IPR036322">
    <property type="entry name" value="WD40_repeat_dom_sf"/>
</dbReference>
<dbReference type="GeneID" id="25259715"/>
<dbReference type="RefSeq" id="XP_013237832.1">
    <property type="nucleotide sequence ID" value="XM_013382378.1"/>
</dbReference>
<dbReference type="Gene3D" id="2.130.10.10">
    <property type="entry name" value="YVTN repeat-like/Quinoprotein amine dehydrogenase"/>
    <property type="match status" value="3"/>
</dbReference>
<name>A0A098VR59_9MICR</name>
<dbReference type="InterPro" id="IPR015943">
    <property type="entry name" value="WD40/YVTN_repeat-like_dom_sf"/>
</dbReference>
<organism evidence="7 8">
    <name type="scientific">Mitosporidium daphniae</name>
    <dbReference type="NCBI Taxonomy" id="1485682"/>
    <lineage>
        <taxon>Eukaryota</taxon>
        <taxon>Fungi</taxon>
        <taxon>Fungi incertae sedis</taxon>
        <taxon>Microsporidia</taxon>
        <taxon>Mitosporidium</taxon>
    </lineage>
</organism>
<dbReference type="PRINTS" id="PR00320">
    <property type="entry name" value="GPROTEINBRPT"/>
</dbReference>
<dbReference type="SUPFAM" id="SSF50978">
    <property type="entry name" value="WD40 repeat-like"/>
    <property type="match status" value="2"/>
</dbReference>
<protein>
    <recommendedName>
        <fullName evidence="6">U3 small nucleolar RNA-associated protein 13 C-terminal domain-containing protein</fullName>
    </recommendedName>
</protein>
<evidence type="ECO:0000313" key="7">
    <source>
        <dbReference type="EMBL" id="KGG51405.1"/>
    </source>
</evidence>
<dbReference type="PANTHER" id="PTHR19854:SF15">
    <property type="entry name" value="TRANSDUCIN BETA-LIKE PROTEIN 3"/>
    <property type="match status" value="1"/>
</dbReference>
<feature type="repeat" description="WD" evidence="5">
    <location>
        <begin position="133"/>
        <end position="156"/>
    </location>
</feature>
<dbReference type="GO" id="GO:0006364">
    <property type="term" value="P:rRNA processing"/>
    <property type="evidence" value="ECO:0007669"/>
    <property type="project" value="InterPro"/>
</dbReference>
<dbReference type="OrthoDB" id="5414888at2759"/>
<feature type="repeat" description="WD" evidence="5">
    <location>
        <begin position="545"/>
        <end position="589"/>
    </location>
</feature>
<dbReference type="Proteomes" id="UP000029725">
    <property type="component" value="Unassembled WGS sequence"/>
</dbReference>
<dbReference type="AlphaFoldDB" id="A0A098VR59"/>
<evidence type="ECO:0000256" key="5">
    <source>
        <dbReference type="PROSITE-ProRule" id="PRU00221"/>
    </source>
</evidence>
<evidence type="ECO:0000256" key="1">
    <source>
        <dbReference type="ARBA" id="ARBA00004604"/>
    </source>
</evidence>